<proteinExistence type="predicted"/>
<comment type="caution">
    <text evidence="2">The sequence shown here is derived from an EMBL/GenBank/DDBJ whole genome shotgun (WGS) entry which is preliminary data.</text>
</comment>
<dbReference type="Proteomes" id="UP000823904">
    <property type="component" value="Unassembled WGS sequence"/>
</dbReference>
<gene>
    <name evidence="2" type="ORF">H9754_04590</name>
</gene>
<reference evidence="2" key="1">
    <citation type="journal article" date="2021" name="PeerJ">
        <title>Extensive microbial diversity within the chicken gut microbiome revealed by metagenomics and culture.</title>
        <authorList>
            <person name="Gilroy R."/>
            <person name="Ravi A."/>
            <person name="Getino M."/>
            <person name="Pursley I."/>
            <person name="Horton D.L."/>
            <person name="Alikhan N.F."/>
            <person name="Baker D."/>
            <person name="Gharbi K."/>
            <person name="Hall N."/>
            <person name="Watson M."/>
            <person name="Adriaenssens E.M."/>
            <person name="Foster-Nyarko E."/>
            <person name="Jarju S."/>
            <person name="Secka A."/>
            <person name="Antonio M."/>
            <person name="Oren A."/>
            <person name="Chaudhuri R.R."/>
            <person name="La Ragione R."/>
            <person name="Hildebrand F."/>
            <person name="Pallen M.J."/>
        </authorList>
    </citation>
    <scope>NUCLEOTIDE SEQUENCE</scope>
    <source>
        <strain evidence="2">ChiSjej3B21-8574</strain>
    </source>
</reference>
<evidence type="ECO:0000259" key="1">
    <source>
        <dbReference type="Pfam" id="PF01476"/>
    </source>
</evidence>
<reference evidence="2" key="2">
    <citation type="submission" date="2021-04" db="EMBL/GenBank/DDBJ databases">
        <authorList>
            <person name="Gilroy R."/>
        </authorList>
    </citation>
    <scope>NUCLEOTIDE SEQUENCE</scope>
    <source>
        <strain evidence="2">ChiSjej3B21-8574</strain>
    </source>
</reference>
<dbReference type="EMBL" id="DWWD01000021">
    <property type="protein sequence ID" value="HJC49847.1"/>
    <property type="molecule type" value="Genomic_DNA"/>
</dbReference>
<dbReference type="Gene3D" id="3.10.350.10">
    <property type="entry name" value="LysM domain"/>
    <property type="match status" value="1"/>
</dbReference>
<dbReference type="InterPro" id="IPR036779">
    <property type="entry name" value="LysM_dom_sf"/>
</dbReference>
<accession>A0A9D2PFQ5</accession>
<evidence type="ECO:0000313" key="2">
    <source>
        <dbReference type="EMBL" id="HJC49847.1"/>
    </source>
</evidence>
<dbReference type="AlphaFoldDB" id="A0A9D2PFQ5"/>
<organism evidence="2 3">
    <name type="scientific">Candidatus Anaerostipes avistercoris</name>
    <dbReference type="NCBI Taxonomy" id="2838462"/>
    <lineage>
        <taxon>Bacteria</taxon>
        <taxon>Bacillati</taxon>
        <taxon>Bacillota</taxon>
        <taxon>Clostridia</taxon>
        <taxon>Lachnospirales</taxon>
        <taxon>Lachnospiraceae</taxon>
        <taxon>Anaerostipes</taxon>
    </lineage>
</organism>
<sequence length="100" mass="11426">MRKKGIIGCTVLAVFLFLAAVVLFSGSRSVVDANDGREKRFTSIQVKEGDSLWSIAEERMSREYDSIDDYIQEVCDTNHIYDQKITADMYLVVPYYTDVD</sequence>
<dbReference type="InterPro" id="IPR018392">
    <property type="entry name" value="LysM"/>
</dbReference>
<name>A0A9D2PFQ5_9FIRM</name>
<evidence type="ECO:0000313" key="3">
    <source>
        <dbReference type="Proteomes" id="UP000823904"/>
    </source>
</evidence>
<dbReference type="Pfam" id="PF01476">
    <property type="entry name" value="LysM"/>
    <property type="match status" value="1"/>
</dbReference>
<feature type="domain" description="LysM" evidence="1">
    <location>
        <begin position="45"/>
        <end position="94"/>
    </location>
</feature>
<protein>
    <submittedName>
        <fullName evidence="2">LysM peptidoglycan-binding domain-containing protein</fullName>
    </submittedName>
</protein>